<proteinExistence type="predicted"/>
<dbReference type="PANTHER" id="PTHR33734:SF22">
    <property type="entry name" value="MEMBRANE-BOUND LYTIC MUREIN TRANSGLYCOSYLASE D"/>
    <property type="match status" value="1"/>
</dbReference>
<dbReference type="SUPFAM" id="SSF53955">
    <property type="entry name" value="Lysozyme-like"/>
    <property type="match status" value="1"/>
</dbReference>
<dbReference type="PROSITE" id="PS51782">
    <property type="entry name" value="LYSM"/>
    <property type="match status" value="2"/>
</dbReference>
<evidence type="ECO:0000256" key="1">
    <source>
        <dbReference type="SAM" id="SignalP"/>
    </source>
</evidence>
<accession>A0A6G5QGT7</accession>
<feature type="domain" description="LysM" evidence="2">
    <location>
        <begin position="358"/>
        <end position="402"/>
    </location>
</feature>
<dbReference type="InterPro" id="IPR023346">
    <property type="entry name" value="Lysozyme-like_dom_sf"/>
</dbReference>
<keyword evidence="4" id="KW-1185">Reference proteome</keyword>
<feature type="signal peptide" evidence="1">
    <location>
        <begin position="1"/>
        <end position="19"/>
    </location>
</feature>
<keyword evidence="1" id="KW-0732">Signal</keyword>
<dbReference type="EMBL" id="CP012542">
    <property type="protein sequence ID" value="QCD44787.1"/>
    <property type="molecule type" value="Genomic_DNA"/>
</dbReference>
<organism evidence="3 4">
    <name type="scientific">Campylobacter mucosalis CCUG 21559</name>
    <dbReference type="NCBI Taxonomy" id="1032067"/>
    <lineage>
        <taxon>Bacteria</taxon>
        <taxon>Pseudomonadati</taxon>
        <taxon>Campylobacterota</taxon>
        <taxon>Epsilonproteobacteria</taxon>
        <taxon>Campylobacterales</taxon>
        <taxon>Campylobacteraceae</taxon>
        <taxon>Campylobacter</taxon>
    </lineage>
</organism>
<keyword evidence="3" id="KW-0456">Lyase</keyword>
<evidence type="ECO:0000313" key="4">
    <source>
        <dbReference type="Proteomes" id="UP000503264"/>
    </source>
</evidence>
<evidence type="ECO:0000259" key="2">
    <source>
        <dbReference type="PROSITE" id="PS51782"/>
    </source>
</evidence>
<dbReference type="SUPFAM" id="SSF54106">
    <property type="entry name" value="LysM domain"/>
    <property type="match status" value="2"/>
</dbReference>
<gene>
    <name evidence="3" type="primary">mltD</name>
    <name evidence="3" type="ORF">CMUC_1004</name>
</gene>
<dbReference type="InterPro" id="IPR018392">
    <property type="entry name" value="LysM"/>
</dbReference>
<dbReference type="Gene3D" id="1.10.530.10">
    <property type="match status" value="1"/>
</dbReference>
<dbReference type="Pfam" id="PF01476">
    <property type="entry name" value="LysM"/>
    <property type="match status" value="2"/>
</dbReference>
<feature type="domain" description="LysM" evidence="2">
    <location>
        <begin position="306"/>
        <end position="349"/>
    </location>
</feature>
<protein>
    <submittedName>
        <fullName evidence="3">Membrane-bound lytic murein transglycosylase D</fullName>
        <ecNumber evidence="3">4.2.2.-</ecNumber>
    </submittedName>
</protein>
<dbReference type="InterPro" id="IPR008258">
    <property type="entry name" value="Transglycosylase_SLT_dom_1"/>
</dbReference>
<name>A0A6G5QGT7_9BACT</name>
<dbReference type="Proteomes" id="UP000503264">
    <property type="component" value="Chromosome"/>
</dbReference>
<dbReference type="Gene3D" id="3.10.350.10">
    <property type="entry name" value="LysM domain"/>
    <property type="match status" value="2"/>
</dbReference>
<dbReference type="AlphaFoldDB" id="A0A6G5QGT7"/>
<sequence>MKAILKIFLIFACAVSLFAGPAENSHDFQAKILKELDIDLKFMNTSYYKDMKNSIKTNQINAFSKILKDGYRYVPVLKAHINESGIPGSFLYLAMIESGFSNHIVSSAKAVGMWQFMEKTARLHGLKINKYVDERRDPIASTKAATTYLKGLKSQFGKWYLAIMAYNCGEGRLQKGITMAGTDDIAVLLDPSKNYLPKETRNFIIKILRASFIAKDSEFLLSKDAKMLQSMNGLKLTKVSVPGGTNLIQVADSIGVGVTRLKEDNSHLKFIFTPPTSKNYYVYIPESKKELFEQNFKPFAGKNNFYTYTVKKGDTLLGIAKKEGISHRAIKEYNELKTNLVAVNQKLIIPDSAKNKIQNYVVKTGDTLATLSKKFNVDAKDIAEANSIARSDVLKVGVNIVIP</sequence>
<dbReference type="CDD" id="cd00118">
    <property type="entry name" value="LysM"/>
    <property type="match status" value="2"/>
</dbReference>
<dbReference type="InterPro" id="IPR036779">
    <property type="entry name" value="LysM_dom_sf"/>
</dbReference>
<dbReference type="CDD" id="cd16894">
    <property type="entry name" value="MltD-like"/>
    <property type="match status" value="1"/>
</dbReference>
<dbReference type="GO" id="GO:0008932">
    <property type="term" value="F:lytic endotransglycosylase activity"/>
    <property type="evidence" value="ECO:0007669"/>
    <property type="project" value="TreeGrafter"/>
</dbReference>
<dbReference type="RefSeq" id="WP_034968064.1">
    <property type="nucleotide sequence ID" value="NZ_CP012542.1"/>
</dbReference>
<dbReference type="PANTHER" id="PTHR33734">
    <property type="entry name" value="LYSM DOMAIN-CONTAINING GPI-ANCHORED PROTEIN 2"/>
    <property type="match status" value="1"/>
</dbReference>
<evidence type="ECO:0000313" key="3">
    <source>
        <dbReference type="EMBL" id="QCD44787.1"/>
    </source>
</evidence>
<reference evidence="3 4" key="1">
    <citation type="submission" date="2016-07" db="EMBL/GenBank/DDBJ databases">
        <title>Comparative genomics of the Campylobacter concisus group.</title>
        <authorList>
            <person name="Miller W.G."/>
            <person name="Yee E."/>
            <person name="Chapman M.H."/>
            <person name="Huynh S."/>
            <person name="Bono J.L."/>
            <person name="On S.L.W."/>
            <person name="StLeger J."/>
            <person name="Foster G."/>
            <person name="Parker C.T."/>
        </authorList>
    </citation>
    <scope>NUCLEOTIDE SEQUENCE [LARGE SCALE GENOMIC DNA]</scope>
    <source>
        <strain evidence="3 4">CCUG 21559</strain>
    </source>
</reference>
<dbReference type="SMART" id="SM00257">
    <property type="entry name" value="LysM"/>
    <property type="match status" value="2"/>
</dbReference>
<dbReference type="Pfam" id="PF01464">
    <property type="entry name" value="SLT"/>
    <property type="match status" value="1"/>
</dbReference>
<dbReference type="EC" id="4.2.2.-" evidence="3"/>
<feature type="chain" id="PRO_5026094329" evidence="1">
    <location>
        <begin position="20"/>
        <end position="403"/>
    </location>
</feature>